<accession>A0A0J7KAY6</accession>
<comment type="similarity">
    <text evidence="3">Belongs to the HARBI1 family.</text>
</comment>
<evidence type="ECO:0000256" key="5">
    <source>
        <dbReference type="ARBA" id="ARBA00022723"/>
    </source>
</evidence>
<organism evidence="9 10">
    <name type="scientific">Lasius niger</name>
    <name type="common">Black garden ant</name>
    <dbReference type="NCBI Taxonomy" id="67767"/>
    <lineage>
        <taxon>Eukaryota</taxon>
        <taxon>Metazoa</taxon>
        <taxon>Ecdysozoa</taxon>
        <taxon>Arthropoda</taxon>
        <taxon>Hexapoda</taxon>
        <taxon>Insecta</taxon>
        <taxon>Pterygota</taxon>
        <taxon>Neoptera</taxon>
        <taxon>Endopterygota</taxon>
        <taxon>Hymenoptera</taxon>
        <taxon>Apocrita</taxon>
        <taxon>Aculeata</taxon>
        <taxon>Formicoidea</taxon>
        <taxon>Formicidae</taxon>
        <taxon>Formicinae</taxon>
        <taxon>Lasius</taxon>
        <taxon>Lasius</taxon>
    </lineage>
</organism>
<dbReference type="GO" id="GO:0046872">
    <property type="term" value="F:metal ion binding"/>
    <property type="evidence" value="ECO:0007669"/>
    <property type="project" value="UniProtKB-KW"/>
</dbReference>
<protein>
    <submittedName>
        <fullName evidence="9">Nuclease harbi1-like protein</fullName>
    </submittedName>
</protein>
<comment type="caution">
    <text evidence="9">The sequence shown here is derived from an EMBL/GenBank/DDBJ whole genome shotgun (WGS) entry which is preliminary data.</text>
</comment>
<evidence type="ECO:0000256" key="4">
    <source>
        <dbReference type="ARBA" id="ARBA00022722"/>
    </source>
</evidence>
<dbReference type="GO" id="GO:0005634">
    <property type="term" value="C:nucleus"/>
    <property type="evidence" value="ECO:0007669"/>
    <property type="project" value="UniProtKB-SubCell"/>
</dbReference>
<keyword evidence="5" id="KW-0479">Metal-binding</keyword>
<sequence length="373" mass="42048">MNCTQFEELLALIALRISRQYAIREPIETEQRLIICLRYLASGDSMASMSHQYSVSQTVVSQIIRETCEAIWDALYPLVLPSHTHKEWREIANEMNIKWQFPHCIGAMDGKHVIIQSPQHSGSAYYNYKKSHSIVLLAICDANYVFIYVDIGAYGRQSDGGVFKNSLMGQKFAQGQMDVPPAEEIYEGSSKYPYVLVADEAFPLSPYLMRPFSGRDRLSTEQKIFNYRLSRARRTIENAFGILAAQWRIYRKPIIGKVETIENMVKATITLHNWLRKKDISNREQSFISAGMIDEEANDGSIIEGNWRKIVQLDNSVLQPMASCSTHTYTRTSAEIRQQVGDGGNVNGCTGVAIVDIASAICCIAVFGSFISE</sequence>
<dbReference type="AlphaFoldDB" id="A0A0J7KAY6"/>
<dbReference type="EMBL" id="LBMM01010483">
    <property type="protein sequence ID" value="KMQ87432.1"/>
    <property type="molecule type" value="Genomic_DNA"/>
</dbReference>
<keyword evidence="7" id="KW-0539">Nucleus</keyword>
<evidence type="ECO:0000259" key="8">
    <source>
        <dbReference type="Pfam" id="PF13359"/>
    </source>
</evidence>
<comment type="subcellular location">
    <subcellularLocation>
        <location evidence="2">Nucleus</location>
    </subcellularLocation>
</comment>
<dbReference type="GO" id="GO:0016787">
    <property type="term" value="F:hydrolase activity"/>
    <property type="evidence" value="ECO:0007669"/>
    <property type="project" value="UniProtKB-KW"/>
</dbReference>
<keyword evidence="10" id="KW-1185">Reference proteome</keyword>
<feature type="domain" description="DDE Tnp4" evidence="8">
    <location>
        <begin position="108"/>
        <end position="273"/>
    </location>
</feature>
<dbReference type="PANTHER" id="PTHR22930:SF269">
    <property type="entry name" value="NUCLEASE HARBI1-LIKE PROTEIN"/>
    <property type="match status" value="1"/>
</dbReference>
<evidence type="ECO:0000256" key="6">
    <source>
        <dbReference type="ARBA" id="ARBA00022801"/>
    </source>
</evidence>
<dbReference type="Pfam" id="PF13359">
    <property type="entry name" value="DDE_Tnp_4"/>
    <property type="match status" value="1"/>
</dbReference>
<dbReference type="InterPro" id="IPR027806">
    <property type="entry name" value="HARBI1_dom"/>
</dbReference>
<evidence type="ECO:0000256" key="3">
    <source>
        <dbReference type="ARBA" id="ARBA00006958"/>
    </source>
</evidence>
<keyword evidence="4" id="KW-0540">Nuclease</keyword>
<evidence type="ECO:0000256" key="1">
    <source>
        <dbReference type="ARBA" id="ARBA00001968"/>
    </source>
</evidence>
<proteinExistence type="inferred from homology"/>
<dbReference type="PANTHER" id="PTHR22930">
    <property type="match status" value="1"/>
</dbReference>
<gene>
    <name evidence="9" type="ORF">RF55_13288</name>
</gene>
<evidence type="ECO:0000313" key="10">
    <source>
        <dbReference type="Proteomes" id="UP000036403"/>
    </source>
</evidence>
<evidence type="ECO:0000313" key="9">
    <source>
        <dbReference type="EMBL" id="KMQ87432.1"/>
    </source>
</evidence>
<evidence type="ECO:0000256" key="2">
    <source>
        <dbReference type="ARBA" id="ARBA00004123"/>
    </source>
</evidence>
<dbReference type="GO" id="GO:0004518">
    <property type="term" value="F:nuclease activity"/>
    <property type="evidence" value="ECO:0007669"/>
    <property type="project" value="UniProtKB-KW"/>
</dbReference>
<dbReference type="PaxDb" id="67767-A0A0J7KAY6"/>
<reference evidence="9 10" key="1">
    <citation type="submission" date="2015-04" db="EMBL/GenBank/DDBJ databases">
        <title>Lasius niger genome sequencing.</title>
        <authorList>
            <person name="Konorov E.A."/>
            <person name="Nikitin M.A."/>
            <person name="Kirill M.V."/>
            <person name="Chang P."/>
        </authorList>
    </citation>
    <scope>NUCLEOTIDE SEQUENCE [LARGE SCALE GENOMIC DNA]</scope>
    <source>
        <tissue evidence="9">Whole</tissue>
    </source>
</reference>
<name>A0A0J7KAY6_LASNI</name>
<keyword evidence="6" id="KW-0378">Hydrolase</keyword>
<evidence type="ECO:0000256" key="7">
    <source>
        <dbReference type="ARBA" id="ARBA00023242"/>
    </source>
</evidence>
<comment type="cofactor">
    <cofactor evidence="1">
        <name>a divalent metal cation</name>
        <dbReference type="ChEBI" id="CHEBI:60240"/>
    </cofactor>
</comment>
<dbReference type="Proteomes" id="UP000036403">
    <property type="component" value="Unassembled WGS sequence"/>
</dbReference>
<dbReference type="InterPro" id="IPR045249">
    <property type="entry name" value="HARBI1-like"/>
</dbReference>
<dbReference type="OrthoDB" id="7523059at2759"/>